<feature type="region of interest" description="Disordered" evidence="1">
    <location>
        <begin position="33"/>
        <end position="69"/>
    </location>
</feature>
<feature type="compositionally biased region" description="Pro residues" evidence="1">
    <location>
        <begin position="42"/>
        <end position="52"/>
    </location>
</feature>
<proteinExistence type="predicted"/>
<reference evidence="2" key="1">
    <citation type="submission" date="2020-02" db="EMBL/GenBank/DDBJ databases">
        <authorList>
            <person name="Meier V. D."/>
        </authorList>
    </citation>
    <scope>NUCLEOTIDE SEQUENCE</scope>
    <source>
        <strain evidence="2">AVDCRST_MAG70</strain>
    </source>
</reference>
<dbReference type="EMBL" id="CADCWH010000371">
    <property type="protein sequence ID" value="CAA9568961.1"/>
    <property type="molecule type" value="Genomic_DNA"/>
</dbReference>
<gene>
    <name evidence="2" type="ORF">AVDCRST_MAG70-2316</name>
</gene>
<evidence type="ECO:0000313" key="2">
    <source>
        <dbReference type="EMBL" id="CAA9568961.1"/>
    </source>
</evidence>
<dbReference type="AlphaFoldDB" id="A0A6J4VAM4"/>
<evidence type="ECO:0000256" key="1">
    <source>
        <dbReference type="SAM" id="MobiDB-lite"/>
    </source>
</evidence>
<sequence length="129" mass="14344">MVNWPVPCPLTHGHWPRCRCADLRCVAPDHQALRSPTGERPPFTPPVVPLPPTLHQVRLGPRRPAERPAGMPEREWVLLTELVAGRTVAEIEMVKVIGVSRQHGLRPDAPPVTNTTWPVKSLEIILCSP</sequence>
<organism evidence="2">
    <name type="scientific">uncultured Thermomicrobiales bacterium</name>
    <dbReference type="NCBI Taxonomy" id="1645740"/>
    <lineage>
        <taxon>Bacteria</taxon>
        <taxon>Pseudomonadati</taxon>
        <taxon>Thermomicrobiota</taxon>
        <taxon>Thermomicrobia</taxon>
        <taxon>Thermomicrobiales</taxon>
        <taxon>environmental samples</taxon>
    </lineage>
</organism>
<accession>A0A6J4VAM4</accession>
<name>A0A6J4VAM4_9BACT</name>
<protein>
    <submittedName>
        <fullName evidence="2">Uncharacterized protein</fullName>
    </submittedName>
</protein>